<evidence type="ECO:0000313" key="2">
    <source>
        <dbReference type="Proteomes" id="UP001165136"/>
    </source>
</evidence>
<proteinExistence type="predicted"/>
<dbReference type="EMBL" id="BSTI01000006">
    <property type="protein sequence ID" value="GLY66824.1"/>
    <property type="molecule type" value="Genomic_DNA"/>
</dbReference>
<name>A0A9W6R0B7_9PSEU</name>
<reference evidence="1" key="1">
    <citation type="submission" date="2023-03" db="EMBL/GenBank/DDBJ databases">
        <title>Amycolatopsis taiwanensis NBRC 103393.</title>
        <authorList>
            <person name="Ichikawa N."/>
            <person name="Sato H."/>
            <person name="Tonouchi N."/>
        </authorList>
    </citation>
    <scope>NUCLEOTIDE SEQUENCE</scope>
    <source>
        <strain evidence="1">NBRC 103393</strain>
    </source>
</reference>
<dbReference type="AlphaFoldDB" id="A0A9W6R0B7"/>
<accession>A0A9W6R0B7</accession>
<protein>
    <submittedName>
        <fullName evidence="1">Uncharacterized protein</fullName>
    </submittedName>
</protein>
<gene>
    <name evidence="1" type="ORF">Atai01_34430</name>
</gene>
<keyword evidence="2" id="KW-1185">Reference proteome</keyword>
<sequence>MHLSKRLDALGDIGVIPLADAWDKHRPIMSATAWTTRPRLRARTTSTANGNYLANLLFLSTSAASQTVGWVIELGWFRRISRWSRTHSVTCLGSFDVELSVVVDDAGWHTSAVFAAPAQGEDREAWAFLMQLGPSG</sequence>
<comment type="caution">
    <text evidence="1">The sequence shown here is derived from an EMBL/GenBank/DDBJ whole genome shotgun (WGS) entry which is preliminary data.</text>
</comment>
<organism evidence="1 2">
    <name type="scientific">Amycolatopsis taiwanensis</name>
    <dbReference type="NCBI Taxonomy" id="342230"/>
    <lineage>
        <taxon>Bacteria</taxon>
        <taxon>Bacillati</taxon>
        <taxon>Actinomycetota</taxon>
        <taxon>Actinomycetes</taxon>
        <taxon>Pseudonocardiales</taxon>
        <taxon>Pseudonocardiaceae</taxon>
        <taxon>Amycolatopsis</taxon>
    </lineage>
</organism>
<evidence type="ECO:0000313" key="1">
    <source>
        <dbReference type="EMBL" id="GLY66824.1"/>
    </source>
</evidence>
<dbReference type="Proteomes" id="UP001165136">
    <property type="component" value="Unassembled WGS sequence"/>
</dbReference>